<name>F0EIG8_ENTCA</name>
<gene>
    <name evidence="1" type="ORF">HMPREF9087_1256</name>
</gene>
<dbReference type="AlphaFoldDB" id="F0EIG8"/>
<evidence type="ECO:0000313" key="1">
    <source>
        <dbReference type="EMBL" id="EGC69868.1"/>
    </source>
</evidence>
<sequence length="87" mass="10273">MNVSEIKQEILDLLILNGRKPQTIKSGERVVYLYDALNIVNKEFSKTEQPQLNENQQIVLEWLKNLYGCHYYQPFVAVSLFRHSFLD</sequence>
<accession>F0EIG8</accession>
<reference evidence="1 2" key="1">
    <citation type="submission" date="2011-01" db="EMBL/GenBank/DDBJ databases">
        <authorList>
            <person name="Muzny D."/>
            <person name="Qin X."/>
            <person name="Deng J."/>
            <person name="Jiang H."/>
            <person name="Liu Y."/>
            <person name="Qu J."/>
            <person name="Song X.-Z."/>
            <person name="Zhang L."/>
            <person name="Thornton R."/>
            <person name="Coyle M."/>
            <person name="Francisco L."/>
            <person name="Jackson L."/>
            <person name="Javaid M."/>
            <person name="Korchina V."/>
            <person name="Kovar C."/>
            <person name="Mata R."/>
            <person name="Mathew T."/>
            <person name="Ngo R."/>
            <person name="Nguyen L."/>
            <person name="Nguyen N."/>
            <person name="Okwuonu G."/>
            <person name="Ongeri F."/>
            <person name="Pham C."/>
            <person name="Simmons D."/>
            <person name="Wilczek-Boney K."/>
            <person name="Hale W."/>
            <person name="Jakkamsetti A."/>
            <person name="Pham P."/>
            <person name="Ruth R."/>
            <person name="San Lucas F."/>
            <person name="Warren J."/>
            <person name="Zhang J."/>
            <person name="Zhao Z."/>
            <person name="Zhou C."/>
            <person name="Zhu D."/>
            <person name="Lee S."/>
            <person name="Bess C."/>
            <person name="Blankenburg K."/>
            <person name="Forbes L."/>
            <person name="Fu Q."/>
            <person name="Gubbala S."/>
            <person name="Hirani K."/>
            <person name="Jayaseelan J.C."/>
            <person name="Lara F."/>
            <person name="Munidasa M."/>
            <person name="Palculict T."/>
            <person name="Patil S."/>
            <person name="Pu L.-L."/>
            <person name="Saada N."/>
            <person name="Tang L."/>
            <person name="Weissenberger G."/>
            <person name="Zhu Y."/>
            <person name="Hemphill L."/>
            <person name="Shang Y."/>
            <person name="Youmans B."/>
            <person name="Ayvaz T."/>
            <person name="Ross M."/>
            <person name="Santibanez J."/>
            <person name="Aqrawi P."/>
            <person name="Gross S."/>
            <person name="Joshi V."/>
            <person name="Fowler G."/>
            <person name="Nazareth L."/>
            <person name="Reid J."/>
            <person name="Worley K."/>
            <person name="Petrosino J."/>
            <person name="Highlander S."/>
            <person name="Gibbs R."/>
        </authorList>
    </citation>
    <scope>NUCLEOTIDE SEQUENCE [LARGE SCALE GENOMIC DNA]</scope>
    <source>
        <strain evidence="1 2">ATCC 12755</strain>
    </source>
</reference>
<dbReference type="HOGENOM" id="CLU_2478453_0_0_9"/>
<dbReference type="Proteomes" id="UP000004835">
    <property type="component" value="Unassembled WGS sequence"/>
</dbReference>
<organism evidence="1 2">
    <name type="scientific">Enterococcus casseliflavus ATCC 12755</name>
    <dbReference type="NCBI Taxonomy" id="888066"/>
    <lineage>
        <taxon>Bacteria</taxon>
        <taxon>Bacillati</taxon>
        <taxon>Bacillota</taxon>
        <taxon>Bacilli</taxon>
        <taxon>Lactobacillales</taxon>
        <taxon>Enterococcaceae</taxon>
        <taxon>Enterococcus</taxon>
    </lineage>
</organism>
<protein>
    <submittedName>
        <fullName evidence="1">Uncharacterized protein</fullName>
    </submittedName>
</protein>
<proteinExistence type="predicted"/>
<evidence type="ECO:0000313" key="2">
    <source>
        <dbReference type="Proteomes" id="UP000004835"/>
    </source>
</evidence>
<dbReference type="EMBL" id="AEWT01000010">
    <property type="protein sequence ID" value="EGC69868.1"/>
    <property type="molecule type" value="Genomic_DNA"/>
</dbReference>
<comment type="caution">
    <text evidence="1">The sequence shown here is derived from an EMBL/GenBank/DDBJ whole genome shotgun (WGS) entry which is preliminary data.</text>
</comment>